<evidence type="ECO:0000313" key="2">
    <source>
        <dbReference type="EMBL" id="CDO91550.1"/>
    </source>
</evidence>
<dbReference type="AlphaFoldDB" id="A0A024K667"/>
<keyword evidence="4" id="KW-1185">Reference proteome</keyword>
<dbReference type="SUPFAM" id="SSF51735">
    <property type="entry name" value="NAD(P)-binding Rossmann-fold domains"/>
    <property type="match status" value="1"/>
</dbReference>
<reference evidence="2" key="1">
    <citation type="journal article" date="2014" name="Genome Announc.">
        <title>Draft Genome Sequence of Mycobacterium triplex DSM 44626.</title>
        <authorList>
            <person name="Sassi M."/>
            <person name="Croce O."/>
            <person name="Robert C."/>
            <person name="Raoult D."/>
            <person name="Drancourt M."/>
        </authorList>
    </citation>
    <scope>NUCLEOTIDE SEQUENCE [LARGE SCALE GENOMIC DNA]</scope>
    <source>
        <strain evidence="2">DSM 44626</strain>
    </source>
</reference>
<dbReference type="RefSeq" id="WP_036473887.1">
    <property type="nucleotide sequence ID" value="NZ_HG964447.1"/>
</dbReference>
<dbReference type="STRING" id="47839.BN973_05959"/>
<dbReference type="EMBL" id="LQPY01000004">
    <property type="protein sequence ID" value="ORX07617.1"/>
    <property type="molecule type" value="Genomic_DNA"/>
</dbReference>
<dbReference type="GO" id="GO:0016491">
    <property type="term" value="F:oxidoreductase activity"/>
    <property type="evidence" value="ECO:0007669"/>
    <property type="project" value="UniProtKB-KW"/>
</dbReference>
<dbReference type="Proteomes" id="UP000193710">
    <property type="component" value="Unassembled WGS sequence"/>
</dbReference>
<dbReference type="PANTHER" id="PTHR43157">
    <property type="entry name" value="PHOSPHATIDYLINOSITOL-GLYCAN BIOSYNTHESIS CLASS F PROTEIN-RELATED"/>
    <property type="match status" value="1"/>
</dbReference>
<evidence type="ECO:0000256" key="1">
    <source>
        <dbReference type="ARBA" id="ARBA00023002"/>
    </source>
</evidence>
<dbReference type="InterPro" id="IPR002347">
    <property type="entry name" value="SDR_fam"/>
</dbReference>
<keyword evidence="1" id="KW-0560">Oxidoreductase</keyword>
<dbReference type="Gene3D" id="3.40.50.720">
    <property type="entry name" value="NAD(P)-binding Rossmann-like Domain"/>
    <property type="match status" value="1"/>
</dbReference>
<evidence type="ECO:0000313" key="4">
    <source>
        <dbReference type="Proteomes" id="UP000193710"/>
    </source>
</evidence>
<dbReference type="OrthoDB" id="4449798at2"/>
<dbReference type="PANTHER" id="PTHR43157:SF31">
    <property type="entry name" value="PHOSPHATIDYLINOSITOL-GLYCAN BIOSYNTHESIS CLASS F PROTEIN"/>
    <property type="match status" value="1"/>
</dbReference>
<sequence>MRIIVTGGNSGVGKATAHAMAAAGHEVIIACRTPAKGYQAAASMPGDVEVRELDLADLTSVRKFTDTVDYVDVLVNNAGVLGLPLTRTADGFEAHMGTNHLGHFALTCLLGDRIRDRVVAVASTNYNTARIHFDDLNYHHRRYNPWSAYGESKLANLLFVRELVARGKIAYASDPGMTDTGITRNGSGALQWAGRVLSPRIAQSPADGARSTIQAITTTLPNGTYIAPRGLMHQWGTPKPTKLKDKARDADSARRLWEISAELTDCQWQDVSP</sequence>
<reference evidence="2" key="2">
    <citation type="submission" date="2014-04" db="EMBL/GenBank/DDBJ databases">
        <authorList>
            <person name="Urmite Genomes U."/>
        </authorList>
    </citation>
    <scope>NUCLEOTIDE SEQUENCE</scope>
    <source>
        <strain evidence="2">DSM 44626</strain>
    </source>
</reference>
<reference evidence="3 4" key="3">
    <citation type="submission" date="2016-01" db="EMBL/GenBank/DDBJ databases">
        <title>The new phylogeny of the genus Mycobacterium.</title>
        <authorList>
            <person name="Tarcisio F."/>
            <person name="Conor M."/>
            <person name="Antonella G."/>
            <person name="Elisabetta G."/>
            <person name="Giulia F.S."/>
            <person name="Sara T."/>
            <person name="Anna F."/>
            <person name="Clotilde B."/>
            <person name="Roberto B."/>
            <person name="Veronica D.S."/>
            <person name="Fabio R."/>
            <person name="Monica P."/>
            <person name="Olivier J."/>
            <person name="Enrico T."/>
            <person name="Nicola S."/>
        </authorList>
    </citation>
    <scope>NUCLEOTIDE SEQUENCE [LARGE SCALE GENOMIC DNA]</scope>
    <source>
        <strain evidence="3 4">DSM 44626</strain>
    </source>
</reference>
<protein>
    <submittedName>
        <fullName evidence="3">Retinol dehydrogenase</fullName>
    </submittedName>
    <submittedName>
        <fullName evidence="2">Short-chain dehydrogenase/reductase SDR</fullName>
    </submittedName>
</protein>
<proteinExistence type="predicted"/>
<dbReference type="eggNOG" id="COG1028">
    <property type="taxonomic scope" value="Bacteria"/>
</dbReference>
<dbReference type="InterPro" id="IPR036291">
    <property type="entry name" value="NAD(P)-bd_dom_sf"/>
</dbReference>
<dbReference type="HOGENOM" id="CLU_010194_44_2_11"/>
<dbReference type="Proteomes" id="UP000028880">
    <property type="component" value="Unassembled WGS sequence"/>
</dbReference>
<accession>A0A024K667</accession>
<gene>
    <name evidence="3" type="ORF">AWC29_05445</name>
    <name evidence="2" type="ORF">BN973_05959</name>
</gene>
<evidence type="ECO:0000313" key="3">
    <source>
        <dbReference type="EMBL" id="ORX07617.1"/>
    </source>
</evidence>
<name>A0A024K667_9MYCO</name>
<dbReference type="Pfam" id="PF00106">
    <property type="entry name" value="adh_short"/>
    <property type="match status" value="1"/>
</dbReference>
<organism evidence="2">
    <name type="scientific">Mycobacterium triplex</name>
    <dbReference type="NCBI Taxonomy" id="47839"/>
    <lineage>
        <taxon>Bacteria</taxon>
        <taxon>Bacillati</taxon>
        <taxon>Actinomycetota</taxon>
        <taxon>Actinomycetes</taxon>
        <taxon>Mycobacteriales</taxon>
        <taxon>Mycobacteriaceae</taxon>
        <taxon>Mycobacterium</taxon>
        <taxon>Mycobacterium simiae complex</taxon>
    </lineage>
</organism>
<dbReference type="EMBL" id="HG964447">
    <property type="protein sequence ID" value="CDO91550.1"/>
    <property type="molecule type" value="Genomic_DNA"/>
</dbReference>
<dbReference type="PRINTS" id="PR00081">
    <property type="entry name" value="GDHRDH"/>
</dbReference>